<dbReference type="InParanoid" id="E1ZCA4"/>
<dbReference type="STRING" id="554065.E1ZCA4"/>
<dbReference type="RefSeq" id="XP_005848878.1">
    <property type="nucleotide sequence ID" value="XM_005848816.1"/>
</dbReference>
<dbReference type="eggNOG" id="KOG0157">
    <property type="taxonomic scope" value="Eukaryota"/>
</dbReference>
<dbReference type="GO" id="GO:0005506">
    <property type="term" value="F:iron ion binding"/>
    <property type="evidence" value="ECO:0007669"/>
    <property type="project" value="InterPro"/>
</dbReference>
<evidence type="ECO:0008006" key="8">
    <source>
        <dbReference type="Google" id="ProtNLM"/>
    </source>
</evidence>
<dbReference type="PRINTS" id="PR00385">
    <property type="entry name" value="P450"/>
</dbReference>
<dbReference type="Gene3D" id="1.10.630.10">
    <property type="entry name" value="Cytochrome P450"/>
    <property type="match status" value="1"/>
</dbReference>
<dbReference type="GeneID" id="17356110"/>
<evidence type="ECO:0000256" key="1">
    <source>
        <dbReference type="ARBA" id="ARBA00001971"/>
    </source>
</evidence>
<dbReference type="KEGG" id="cvr:CHLNCDRAFT_144260"/>
<dbReference type="Pfam" id="PF00067">
    <property type="entry name" value="p450"/>
    <property type="match status" value="1"/>
</dbReference>
<dbReference type="PANTHER" id="PTHR24305">
    <property type="entry name" value="CYTOCHROME P450"/>
    <property type="match status" value="1"/>
</dbReference>
<dbReference type="InterPro" id="IPR001128">
    <property type="entry name" value="Cyt_P450"/>
</dbReference>
<dbReference type="InterPro" id="IPR036396">
    <property type="entry name" value="Cyt_P450_sf"/>
</dbReference>
<dbReference type="OrthoDB" id="3945418at2759"/>
<evidence type="ECO:0000256" key="5">
    <source>
        <dbReference type="SAM" id="MobiDB-lite"/>
    </source>
</evidence>
<proteinExistence type="inferred from homology"/>
<evidence type="ECO:0000256" key="4">
    <source>
        <dbReference type="RuleBase" id="RU000461"/>
    </source>
</evidence>
<evidence type="ECO:0000256" key="2">
    <source>
        <dbReference type="ARBA" id="ARBA00010617"/>
    </source>
</evidence>
<keyword evidence="7" id="KW-1185">Reference proteome</keyword>
<feature type="binding site" description="axial binding residue" evidence="3">
    <location>
        <position position="255"/>
    </location>
    <ligand>
        <name>heme</name>
        <dbReference type="ChEBI" id="CHEBI:30413"/>
    </ligand>
    <ligandPart>
        <name>Fe</name>
        <dbReference type="ChEBI" id="CHEBI:18248"/>
    </ligandPart>
</feature>
<dbReference type="EMBL" id="GL433841">
    <property type="protein sequence ID" value="EFN56776.1"/>
    <property type="molecule type" value="Genomic_DNA"/>
</dbReference>
<keyword evidence="4" id="KW-0560">Oxidoreductase</keyword>
<dbReference type="PANTHER" id="PTHR24305:SF166">
    <property type="entry name" value="CYTOCHROME P450 12A4, MITOCHONDRIAL-RELATED"/>
    <property type="match status" value="1"/>
</dbReference>
<evidence type="ECO:0000313" key="7">
    <source>
        <dbReference type="Proteomes" id="UP000008141"/>
    </source>
</evidence>
<organism evidence="7">
    <name type="scientific">Chlorella variabilis</name>
    <name type="common">Green alga</name>
    <dbReference type="NCBI Taxonomy" id="554065"/>
    <lineage>
        <taxon>Eukaryota</taxon>
        <taxon>Viridiplantae</taxon>
        <taxon>Chlorophyta</taxon>
        <taxon>core chlorophytes</taxon>
        <taxon>Trebouxiophyceae</taxon>
        <taxon>Chlorellales</taxon>
        <taxon>Chlorellaceae</taxon>
        <taxon>Chlorella clade</taxon>
        <taxon>Chlorella</taxon>
    </lineage>
</organism>
<dbReference type="Proteomes" id="UP000008141">
    <property type="component" value="Unassembled WGS sequence"/>
</dbReference>
<keyword evidence="3 4" id="KW-0349">Heme</keyword>
<name>E1ZCA4_CHLVA</name>
<feature type="region of interest" description="Disordered" evidence="5">
    <location>
        <begin position="26"/>
        <end position="52"/>
    </location>
</feature>
<feature type="compositionally biased region" description="Gly residues" evidence="5">
    <location>
        <begin position="29"/>
        <end position="42"/>
    </location>
</feature>
<sequence length="307" mass="33489">MRAALMRRIHASLDLLEERNAAAAAAAGATGGNSGSGEGGKAATGRDEDAAGAEQPAALDLLMASRDEDGNRLTRQATHFLPLASMPYASQRLGWGQPDQRLTEQIADTVLTLLFAGHDTSSSSLTRIFHHLHNHPEAAERLRREQADVVAKHGSVITEAALHDMPYADGVVRETLRITPIINATLRVALQDFELCGYNVQKGTSLQVSLTQPLLTDARWQGEEQPLAFKPERWLAGAALKQGAWIPFGGGQRLCLGWLLAMTEMKVLLAVIFRGHAVELRQPDEPWVFFPIARPKRGMPARFVVVE</sequence>
<keyword evidence="3 4" id="KW-0479">Metal-binding</keyword>
<dbReference type="AlphaFoldDB" id="E1ZCA4"/>
<dbReference type="InterPro" id="IPR050121">
    <property type="entry name" value="Cytochrome_P450_monoxygenase"/>
</dbReference>
<dbReference type="PRINTS" id="PR00463">
    <property type="entry name" value="EP450I"/>
</dbReference>
<dbReference type="GO" id="GO:0020037">
    <property type="term" value="F:heme binding"/>
    <property type="evidence" value="ECO:0007669"/>
    <property type="project" value="InterPro"/>
</dbReference>
<dbReference type="GO" id="GO:0016705">
    <property type="term" value="F:oxidoreductase activity, acting on paired donors, with incorporation or reduction of molecular oxygen"/>
    <property type="evidence" value="ECO:0007669"/>
    <property type="project" value="InterPro"/>
</dbReference>
<dbReference type="PROSITE" id="PS00086">
    <property type="entry name" value="CYTOCHROME_P450"/>
    <property type="match status" value="1"/>
</dbReference>
<reference evidence="6 7" key="1">
    <citation type="journal article" date="2010" name="Plant Cell">
        <title>The Chlorella variabilis NC64A genome reveals adaptation to photosymbiosis, coevolution with viruses, and cryptic sex.</title>
        <authorList>
            <person name="Blanc G."/>
            <person name="Duncan G."/>
            <person name="Agarkova I."/>
            <person name="Borodovsky M."/>
            <person name="Gurnon J."/>
            <person name="Kuo A."/>
            <person name="Lindquist E."/>
            <person name="Lucas S."/>
            <person name="Pangilinan J."/>
            <person name="Polle J."/>
            <person name="Salamov A."/>
            <person name="Terry A."/>
            <person name="Yamada T."/>
            <person name="Dunigan D.D."/>
            <person name="Grigoriev I.V."/>
            <person name="Claverie J.M."/>
            <person name="Van Etten J.L."/>
        </authorList>
    </citation>
    <scope>NUCLEOTIDE SEQUENCE [LARGE SCALE GENOMIC DNA]</scope>
    <source>
        <strain evidence="6 7">NC64A</strain>
    </source>
</reference>
<evidence type="ECO:0000256" key="3">
    <source>
        <dbReference type="PIRSR" id="PIRSR602401-1"/>
    </source>
</evidence>
<evidence type="ECO:0000313" key="6">
    <source>
        <dbReference type="EMBL" id="EFN56776.1"/>
    </source>
</evidence>
<comment type="similarity">
    <text evidence="2 4">Belongs to the cytochrome P450 family.</text>
</comment>
<accession>E1ZCA4</accession>
<dbReference type="FunCoup" id="E1ZCA4">
    <property type="interactions" value="156"/>
</dbReference>
<gene>
    <name evidence="6" type="ORF">CHLNCDRAFT_144260</name>
</gene>
<dbReference type="SUPFAM" id="SSF48264">
    <property type="entry name" value="Cytochrome P450"/>
    <property type="match status" value="1"/>
</dbReference>
<keyword evidence="3 4" id="KW-0408">Iron</keyword>
<dbReference type="InterPro" id="IPR017972">
    <property type="entry name" value="Cyt_P450_CS"/>
</dbReference>
<keyword evidence="4" id="KW-0503">Monooxygenase</keyword>
<dbReference type="OMA" id="GYEWELI"/>
<protein>
    <recommendedName>
        <fullName evidence="8">Cytochrome P450</fullName>
    </recommendedName>
</protein>
<dbReference type="InterPro" id="IPR002401">
    <property type="entry name" value="Cyt_P450_E_grp-I"/>
</dbReference>
<comment type="cofactor">
    <cofactor evidence="1 3">
        <name>heme</name>
        <dbReference type="ChEBI" id="CHEBI:30413"/>
    </cofactor>
</comment>
<dbReference type="GO" id="GO:0004497">
    <property type="term" value="F:monooxygenase activity"/>
    <property type="evidence" value="ECO:0007669"/>
    <property type="project" value="UniProtKB-KW"/>
</dbReference>